<dbReference type="EMBL" id="JAYKXP010000051">
    <property type="protein sequence ID" value="KAK7036412.1"/>
    <property type="molecule type" value="Genomic_DNA"/>
</dbReference>
<dbReference type="InterPro" id="IPR036047">
    <property type="entry name" value="F-box-like_dom_sf"/>
</dbReference>
<sequence>MKEQAQLQLLPDDIIFKILPFLSPLDILRLRQVARRLHKLTLERTVWTTTYRTSSLFLPPISPSQTVHDLERALIRASQLDANWESANLKIELYHGRYLLLRSRSSFCLYDLDKPGDWDTPIYESVEAGYTYVFSGLGPSRSDTSANEEVYIPILRRQRTMDQDLLTIWKLCPDKPCPLVVVSEFPTSPSTSIWLANSILICDWEKTTGTHPLPMVYDIKTQRRYRFPAPRDPEGENIWKSQSYHTEYIPTVDHVFAMHISLQETVIQVFSYPPSDAVDPDILIQTHFGVCPKGFTEPALVASNANDGGDVTLTLCLTAIFHRAGLHLFRLHLHQDGTLSFDIPPSGGISSAYSLIVTANRLGRARGVSLTSNSSVTLLLHNMEFTFGDDPRTELRENSTIIPELTYGNDYTYDGFRGRLCVPSDSSVEIYDFV</sequence>
<dbReference type="SMART" id="SM00256">
    <property type="entry name" value="FBOX"/>
    <property type="match status" value="1"/>
</dbReference>
<dbReference type="Proteomes" id="UP001383192">
    <property type="component" value="Unassembled WGS sequence"/>
</dbReference>
<organism evidence="2 3">
    <name type="scientific">Paramarasmius palmivorus</name>
    <dbReference type="NCBI Taxonomy" id="297713"/>
    <lineage>
        <taxon>Eukaryota</taxon>
        <taxon>Fungi</taxon>
        <taxon>Dikarya</taxon>
        <taxon>Basidiomycota</taxon>
        <taxon>Agaricomycotina</taxon>
        <taxon>Agaricomycetes</taxon>
        <taxon>Agaricomycetidae</taxon>
        <taxon>Agaricales</taxon>
        <taxon>Marasmiineae</taxon>
        <taxon>Marasmiaceae</taxon>
        <taxon>Paramarasmius</taxon>
    </lineage>
</organism>
<dbReference type="AlphaFoldDB" id="A0AAW0CBS1"/>
<dbReference type="Gene3D" id="1.20.1280.50">
    <property type="match status" value="1"/>
</dbReference>
<dbReference type="SUPFAM" id="SSF81383">
    <property type="entry name" value="F-box domain"/>
    <property type="match status" value="1"/>
</dbReference>
<evidence type="ECO:0000313" key="3">
    <source>
        <dbReference type="Proteomes" id="UP001383192"/>
    </source>
</evidence>
<gene>
    <name evidence="2" type="ORF">VNI00_011609</name>
</gene>
<reference evidence="2 3" key="1">
    <citation type="submission" date="2024-01" db="EMBL/GenBank/DDBJ databases">
        <title>A draft genome for a cacao thread blight-causing isolate of Paramarasmius palmivorus.</title>
        <authorList>
            <person name="Baruah I.K."/>
            <person name="Bukari Y."/>
            <person name="Amoako-Attah I."/>
            <person name="Meinhardt L.W."/>
            <person name="Bailey B.A."/>
            <person name="Cohen S.P."/>
        </authorList>
    </citation>
    <scope>NUCLEOTIDE SEQUENCE [LARGE SCALE GENOMIC DNA]</scope>
    <source>
        <strain evidence="2 3">GH-12</strain>
    </source>
</reference>
<evidence type="ECO:0000259" key="1">
    <source>
        <dbReference type="PROSITE" id="PS50181"/>
    </source>
</evidence>
<dbReference type="InterPro" id="IPR001810">
    <property type="entry name" value="F-box_dom"/>
</dbReference>
<accession>A0AAW0CBS1</accession>
<keyword evidence="3" id="KW-1185">Reference proteome</keyword>
<dbReference type="Pfam" id="PF12937">
    <property type="entry name" value="F-box-like"/>
    <property type="match status" value="1"/>
</dbReference>
<evidence type="ECO:0000313" key="2">
    <source>
        <dbReference type="EMBL" id="KAK7036412.1"/>
    </source>
</evidence>
<name>A0AAW0CBS1_9AGAR</name>
<proteinExistence type="predicted"/>
<feature type="domain" description="F-box" evidence="1">
    <location>
        <begin position="4"/>
        <end position="50"/>
    </location>
</feature>
<dbReference type="PROSITE" id="PS50181">
    <property type="entry name" value="FBOX"/>
    <property type="match status" value="1"/>
</dbReference>
<comment type="caution">
    <text evidence="2">The sequence shown here is derived from an EMBL/GenBank/DDBJ whole genome shotgun (WGS) entry which is preliminary data.</text>
</comment>
<dbReference type="CDD" id="cd09917">
    <property type="entry name" value="F-box_SF"/>
    <property type="match status" value="1"/>
</dbReference>
<protein>
    <recommendedName>
        <fullName evidence="1">F-box domain-containing protein</fullName>
    </recommendedName>
</protein>